<dbReference type="PANTHER" id="PTHR47331:SF5">
    <property type="entry name" value="RIBONUCLEASE H"/>
    <property type="match status" value="1"/>
</dbReference>
<protein>
    <submittedName>
        <fullName evidence="1">DUF1758 domain-containing protein</fullName>
    </submittedName>
</protein>
<evidence type="ECO:0000313" key="1">
    <source>
        <dbReference type="EnsemblMetazoa" id="GBRI035285-PA"/>
    </source>
</evidence>
<dbReference type="AlphaFoldDB" id="A0A1A9WWS0"/>
<dbReference type="EnsemblMetazoa" id="GBRI035285-RA">
    <property type="protein sequence ID" value="GBRI035285-PA"/>
    <property type="gene ID" value="GBRI035285"/>
</dbReference>
<accession>A0A1A9WWS0</accession>
<reference evidence="2" key="1">
    <citation type="submission" date="2014-03" db="EMBL/GenBank/DDBJ databases">
        <authorList>
            <person name="Aksoy S."/>
            <person name="Warren W."/>
            <person name="Wilson R.K."/>
        </authorList>
    </citation>
    <scope>NUCLEOTIDE SEQUENCE [LARGE SCALE GENOMIC DNA]</scope>
    <source>
        <strain evidence="2">IAEA</strain>
    </source>
</reference>
<dbReference type="STRING" id="37001.A0A1A9WWS0"/>
<dbReference type="PANTHER" id="PTHR47331">
    <property type="entry name" value="PHD-TYPE DOMAIN-CONTAINING PROTEIN"/>
    <property type="match status" value="1"/>
</dbReference>
<evidence type="ECO:0000313" key="2">
    <source>
        <dbReference type="Proteomes" id="UP000091820"/>
    </source>
</evidence>
<dbReference type="Proteomes" id="UP000091820">
    <property type="component" value="Unassembled WGS sequence"/>
</dbReference>
<dbReference type="VEuPathDB" id="VectorBase:GBRI035285"/>
<proteinExistence type="predicted"/>
<keyword evidence="2" id="KW-1185">Reference proteome</keyword>
<organism evidence="1 2">
    <name type="scientific">Glossina brevipalpis</name>
    <dbReference type="NCBI Taxonomy" id="37001"/>
    <lineage>
        <taxon>Eukaryota</taxon>
        <taxon>Metazoa</taxon>
        <taxon>Ecdysozoa</taxon>
        <taxon>Arthropoda</taxon>
        <taxon>Hexapoda</taxon>
        <taxon>Insecta</taxon>
        <taxon>Pterygota</taxon>
        <taxon>Neoptera</taxon>
        <taxon>Endopterygota</taxon>
        <taxon>Diptera</taxon>
        <taxon>Brachycera</taxon>
        <taxon>Muscomorpha</taxon>
        <taxon>Hippoboscoidea</taxon>
        <taxon>Glossinidae</taxon>
        <taxon>Glossina</taxon>
    </lineage>
</organism>
<sequence length="280" mass="31888">MDLIMGFTLQQKLENESNAEWQKYIGAPTEIPIFGKFKQFLHERFTVLEALSTAFKKPLKADLNKRRKMTRSAHLCYNCLSGKHIVIKCAYNSLCRKFQGKHHIVLHFTLVNNEQSEETTARVISYNAYSTSKQGAVLLATAQIWVKGFNGSFITLRALLDQGSQGSFISERAAQLLKLPRKRSHLIINGIEVPSISKETISAIVKEKWSEKTINIQLFILLHIGSETPQGKWVNTIRKMILTDSNSTFLVEWMCYYEPTYMVIAGAVDRPHRINPGPEN</sequence>
<reference evidence="1" key="2">
    <citation type="submission" date="2020-05" db="UniProtKB">
        <authorList>
            <consortium name="EnsemblMetazoa"/>
        </authorList>
    </citation>
    <scope>IDENTIFICATION</scope>
    <source>
        <strain evidence="1">IAEA</strain>
    </source>
</reference>
<name>A0A1A9WWS0_9MUSC</name>